<gene>
    <name evidence="1" type="ORF">L2E82_16266</name>
</gene>
<protein>
    <submittedName>
        <fullName evidence="1">Uncharacterized protein</fullName>
    </submittedName>
</protein>
<organism evidence="1 2">
    <name type="scientific">Cichorium intybus</name>
    <name type="common">Chicory</name>
    <dbReference type="NCBI Taxonomy" id="13427"/>
    <lineage>
        <taxon>Eukaryota</taxon>
        <taxon>Viridiplantae</taxon>
        <taxon>Streptophyta</taxon>
        <taxon>Embryophyta</taxon>
        <taxon>Tracheophyta</taxon>
        <taxon>Spermatophyta</taxon>
        <taxon>Magnoliopsida</taxon>
        <taxon>eudicotyledons</taxon>
        <taxon>Gunneridae</taxon>
        <taxon>Pentapetalae</taxon>
        <taxon>asterids</taxon>
        <taxon>campanulids</taxon>
        <taxon>Asterales</taxon>
        <taxon>Asteraceae</taxon>
        <taxon>Cichorioideae</taxon>
        <taxon>Cichorieae</taxon>
        <taxon>Cichoriinae</taxon>
        <taxon>Cichorium</taxon>
    </lineage>
</organism>
<evidence type="ECO:0000313" key="2">
    <source>
        <dbReference type="Proteomes" id="UP001055811"/>
    </source>
</evidence>
<dbReference type="EMBL" id="CM042011">
    <property type="protein sequence ID" value="KAI3766214.1"/>
    <property type="molecule type" value="Genomic_DNA"/>
</dbReference>
<dbReference type="Proteomes" id="UP001055811">
    <property type="component" value="Linkage Group LG03"/>
</dbReference>
<keyword evidence="2" id="KW-1185">Reference proteome</keyword>
<sequence>MLKSYFQLSTLQPLAKPAKNTVVYVQASARYWQLDRQCCKESYRHIIVILHVGTAMVTRNDGILAIGRLGIIFENLFHRSGVVEADRQWLKYGKMTNSSLATSKNYKLLVKMI</sequence>
<evidence type="ECO:0000313" key="1">
    <source>
        <dbReference type="EMBL" id="KAI3766214.1"/>
    </source>
</evidence>
<name>A0ACB9F4R1_CICIN</name>
<reference evidence="2" key="1">
    <citation type="journal article" date="2022" name="Mol. Ecol. Resour.">
        <title>The genomes of chicory, endive, great burdock and yacon provide insights into Asteraceae palaeo-polyploidization history and plant inulin production.</title>
        <authorList>
            <person name="Fan W."/>
            <person name="Wang S."/>
            <person name="Wang H."/>
            <person name="Wang A."/>
            <person name="Jiang F."/>
            <person name="Liu H."/>
            <person name="Zhao H."/>
            <person name="Xu D."/>
            <person name="Zhang Y."/>
        </authorList>
    </citation>
    <scope>NUCLEOTIDE SEQUENCE [LARGE SCALE GENOMIC DNA]</scope>
    <source>
        <strain evidence="2">cv. Punajuju</strain>
    </source>
</reference>
<accession>A0ACB9F4R1</accession>
<proteinExistence type="predicted"/>
<reference evidence="1 2" key="2">
    <citation type="journal article" date="2022" name="Mol. Ecol. Resour.">
        <title>The genomes of chicory, endive, great burdock and yacon provide insights into Asteraceae paleo-polyploidization history and plant inulin production.</title>
        <authorList>
            <person name="Fan W."/>
            <person name="Wang S."/>
            <person name="Wang H."/>
            <person name="Wang A."/>
            <person name="Jiang F."/>
            <person name="Liu H."/>
            <person name="Zhao H."/>
            <person name="Xu D."/>
            <person name="Zhang Y."/>
        </authorList>
    </citation>
    <scope>NUCLEOTIDE SEQUENCE [LARGE SCALE GENOMIC DNA]</scope>
    <source>
        <strain evidence="2">cv. Punajuju</strain>
        <tissue evidence="1">Leaves</tissue>
    </source>
</reference>
<comment type="caution">
    <text evidence="1">The sequence shown here is derived from an EMBL/GenBank/DDBJ whole genome shotgun (WGS) entry which is preliminary data.</text>
</comment>